<proteinExistence type="predicted"/>
<evidence type="ECO:0000313" key="1">
    <source>
        <dbReference type="EnsemblPlants" id="AET1Gv20968900.18"/>
    </source>
</evidence>
<protein>
    <submittedName>
        <fullName evidence="1">Uncharacterized protein</fullName>
    </submittedName>
</protein>
<organism evidence="1 2">
    <name type="scientific">Aegilops tauschii subsp. strangulata</name>
    <name type="common">Goatgrass</name>
    <dbReference type="NCBI Taxonomy" id="200361"/>
    <lineage>
        <taxon>Eukaryota</taxon>
        <taxon>Viridiplantae</taxon>
        <taxon>Streptophyta</taxon>
        <taxon>Embryophyta</taxon>
        <taxon>Tracheophyta</taxon>
        <taxon>Spermatophyta</taxon>
        <taxon>Magnoliopsida</taxon>
        <taxon>Liliopsida</taxon>
        <taxon>Poales</taxon>
        <taxon>Poaceae</taxon>
        <taxon>BOP clade</taxon>
        <taxon>Pooideae</taxon>
        <taxon>Triticodae</taxon>
        <taxon>Triticeae</taxon>
        <taxon>Triticinae</taxon>
        <taxon>Aegilops</taxon>
    </lineage>
</organism>
<keyword evidence="2" id="KW-1185">Reference proteome</keyword>
<reference evidence="1" key="4">
    <citation type="submission" date="2019-03" db="UniProtKB">
        <authorList>
            <consortium name="EnsemblPlants"/>
        </authorList>
    </citation>
    <scope>IDENTIFICATION</scope>
</reference>
<evidence type="ECO:0000313" key="2">
    <source>
        <dbReference type="Proteomes" id="UP000015105"/>
    </source>
</evidence>
<dbReference type="Gramene" id="AET1Gv20968900.18">
    <property type="protein sequence ID" value="AET1Gv20968900.18"/>
    <property type="gene ID" value="AET1Gv20968900"/>
</dbReference>
<name>A0A452ZY80_AEGTS</name>
<dbReference type="AlphaFoldDB" id="A0A452ZY80"/>
<reference evidence="2" key="2">
    <citation type="journal article" date="2017" name="Nat. Plants">
        <title>The Aegilops tauschii genome reveals multiple impacts of transposons.</title>
        <authorList>
            <person name="Zhao G."/>
            <person name="Zou C."/>
            <person name="Li K."/>
            <person name="Wang K."/>
            <person name="Li T."/>
            <person name="Gao L."/>
            <person name="Zhang X."/>
            <person name="Wang H."/>
            <person name="Yang Z."/>
            <person name="Liu X."/>
            <person name="Jiang W."/>
            <person name="Mao L."/>
            <person name="Kong X."/>
            <person name="Jiao Y."/>
            <person name="Jia J."/>
        </authorList>
    </citation>
    <scope>NUCLEOTIDE SEQUENCE [LARGE SCALE GENOMIC DNA]</scope>
    <source>
        <strain evidence="2">cv. AL8/78</strain>
    </source>
</reference>
<reference evidence="1" key="3">
    <citation type="journal article" date="2017" name="Nature">
        <title>Genome sequence of the progenitor of the wheat D genome Aegilops tauschii.</title>
        <authorList>
            <person name="Luo M.C."/>
            <person name="Gu Y.Q."/>
            <person name="Puiu D."/>
            <person name="Wang H."/>
            <person name="Twardziok S.O."/>
            <person name="Deal K.R."/>
            <person name="Huo N."/>
            <person name="Zhu T."/>
            <person name="Wang L."/>
            <person name="Wang Y."/>
            <person name="McGuire P.E."/>
            <person name="Liu S."/>
            <person name="Long H."/>
            <person name="Ramasamy R.K."/>
            <person name="Rodriguez J.C."/>
            <person name="Van S.L."/>
            <person name="Yuan L."/>
            <person name="Wang Z."/>
            <person name="Xia Z."/>
            <person name="Xiao L."/>
            <person name="Anderson O.D."/>
            <person name="Ouyang S."/>
            <person name="Liang Y."/>
            <person name="Zimin A.V."/>
            <person name="Pertea G."/>
            <person name="Qi P."/>
            <person name="Bennetzen J.L."/>
            <person name="Dai X."/>
            <person name="Dawson M.W."/>
            <person name="Muller H.G."/>
            <person name="Kugler K."/>
            <person name="Rivarola-Duarte L."/>
            <person name="Spannagl M."/>
            <person name="Mayer K.F.X."/>
            <person name="Lu F.H."/>
            <person name="Bevan M.W."/>
            <person name="Leroy P."/>
            <person name="Li P."/>
            <person name="You F.M."/>
            <person name="Sun Q."/>
            <person name="Liu Z."/>
            <person name="Lyons E."/>
            <person name="Wicker T."/>
            <person name="Salzberg S.L."/>
            <person name="Devos K.M."/>
            <person name="Dvorak J."/>
        </authorList>
    </citation>
    <scope>NUCLEOTIDE SEQUENCE [LARGE SCALE GENOMIC DNA]</scope>
    <source>
        <strain evidence="1">cv. AL8/78</strain>
    </source>
</reference>
<dbReference type="Proteomes" id="UP000015105">
    <property type="component" value="Chromosome 1D"/>
</dbReference>
<dbReference type="EnsemblPlants" id="AET1Gv20968900.18">
    <property type="protein sequence ID" value="AET1Gv20968900.18"/>
    <property type="gene ID" value="AET1Gv20968900"/>
</dbReference>
<sequence>MNEHFQILPVGIKSFAGSFATLANMLTSFGVTMTANLLLSWSAGGT</sequence>
<reference evidence="1" key="5">
    <citation type="journal article" date="2021" name="G3 (Bethesda)">
        <title>Aegilops tauschii genome assembly Aet v5.0 features greater sequence contiguity and improved annotation.</title>
        <authorList>
            <person name="Wang L."/>
            <person name="Zhu T."/>
            <person name="Rodriguez J.C."/>
            <person name="Deal K.R."/>
            <person name="Dubcovsky J."/>
            <person name="McGuire P.E."/>
            <person name="Lux T."/>
            <person name="Spannagl M."/>
            <person name="Mayer K.F.X."/>
            <person name="Baldrich P."/>
            <person name="Meyers B.C."/>
            <person name="Huo N."/>
            <person name="Gu Y.Q."/>
            <person name="Zhou H."/>
            <person name="Devos K.M."/>
            <person name="Bennetzen J.L."/>
            <person name="Unver T."/>
            <person name="Budak H."/>
            <person name="Gulick P.J."/>
            <person name="Galiba G."/>
            <person name="Kalapos B."/>
            <person name="Nelson D.R."/>
            <person name="Li P."/>
            <person name="You F.M."/>
            <person name="Luo M.C."/>
            <person name="Dvorak J."/>
        </authorList>
    </citation>
    <scope>NUCLEOTIDE SEQUENCE [LARGE SCALE GENOMIC DNA]</scope>
    <source>
        <strain evidence="1">cv. AL8/78</strain>
    </source>
</reference>
<reference evidence="2" key="1">
    <citation type="journal article" date="2014" name="Science">
        <title>Ancient hybridizations among the ancestral genomes of bread wheat.</title>
        <authorList>
            <consortium name="International Wheat Genome Sequencing Consortium,"/>
            <person name="Marcussen T."/>
            <person name="Sandve S.R."/>
            <person name="Heier L."/>
            <person name="Spannagl M."/>
            <person name="Pfeifer M."/>
            <person name="Jakobsen K.S."/>
            <person name="Wulff B.B."/>
            <person name="Steuernagel B."/>
            <person name="Mayer K.F."/>
            <person name="Olsen O.A."/>
        </authorList>
    </citation>
    <scope>NUCLEOTIDE SEQUENCE [LARGE SCALE GENOMIC DNA]</scope>
    <source>
        <strain evidence="2">cv. AL8/78</strain>
    </source>
</reference>
<accession>A0A452ZY80</accession>